<dbReference type="UniPathway" id="UPA00028">
    <property type="reaction ID" value="UER00003"/>
</dbReference>
<evidence type="ECO:0000256" key="4">
    <source>
        <dbReference type="ARBA" id="ARBA00022655"/>
    </source>
</evidence>
<comment type="pathway">
    <text evidence="1 7">Cofactor biosynthesis; (R)-pantothenate biosynthesis; (R)-pantoate from 3-methyl-2-oxobutanoate: step 1/2.</text>
</comment>
<evidence type="ECO:0000256" key="2">
    <source>
        <dbReference type="ARBA" id="ARBA00008676"/>
    </source>
</evidence>
<dbReference type="NCBIfam" id="NF001452">
    <property type="entry name" value="PRK00311.1"/>
    <property type="match status" value="1"/>
</dbReference>
<feature type="binding site" evidence="7 9">
    <location>
        <begin position="42"/>
        <end position="43"/>
    </location>
    <ligand>
        <name>3-methyl-2-oxobutanoate</name>
        <dbReference type="ChEBI" id="CHEBI:11851"/>
    </ligand>
</feature>
<dbReference type="InterPro" id="IPR003700">
    <property type="entry name" value="Pantoate_hydroxy_MeTrfase"/>
</dbReference>
<name>A0A7G1GAP4_9BACT</name>
<dbReference type="KEGG" id="ocy:OSSY52_14130"/>
<evidence type="ECO:0000256" key="9">
    <source>
        <dbReference type="PIRSR" id="PIRSR000388-2"/>
    </source>
</evidence>
<comment type="subunit">
    <text evidence="3 7">Homodecamer; pentamer of dimers.</text>
</comment>
<gene>
    <name evidence="7 11" type="primary">panB</name>
    <name evidence="11" type="ORF">OSSY52_14130</name>
</gene>
<evidence type="ECO:0000256" key="3">
    <source>
        <dbReference type="ARBA" id="ARBA00011424"/>
    </source>
</evidence>
<dbReference type="HAMAP" id="MF_00156">
    <property type="entry name" value="PanB"/>
    <property type="match status" value="1"/>
</dbReference>
<dbReference type="FunCoup" id="A0A7G1GAP4">
    <property type="interactions" value="300"/>
</dbReference>
<dbReference type="NCBIfam" id="TIGR00222">
    <property type="entry name" value="panB"/>
    <property type="match status" value="1"/>
</dbReference>
<feature type="binding site" evidence="7 10">
    <location>
        <position position="42"/>
    </location>
    <ligand>
        <name>Mg(2+)</name>
        <dbReference type="ChEBI" id="CHEBI:18420"/>
    </ligand>
</feature>
<evidence type="ECO:0000256" key="7">
    <source>
        <dbReference type="HAMAP-Rule" id="MF_00156"/>
    </source>
</evidence>
<feature type="binding site" evidence="7 10">
    <location>
        <position position="81"/>
    </location>
    <ligand>
        <name>Mg(2+)</name>
        <dbReference type="ChEBI" id="CHEBI:18420"/>
    </ligand>
</feature>
<keyword evidence="4 7" id="KW-0566">Pantothenate biosynthesis</keyword>
<dbReference type="InterPro" id="IPR015813">
    <property type="entry name" value="Pyrv/PenolPyrv_kinase-like_dom"/>
</dbReference>
<comment type="similarity">
    <text evidence="2 7">Belongs to the PanB family.</text>
</comment>
<protein>
    <recommendedName>
        <fullName evidence="7">3-methyl-2-oxobutanoate hydroxymethyltransferase</fullName>
        <ecNumber evidence="7">2.1.2.11</ecNumber>
    </recommendedName>
    <alternativeName>
        <fullName evidence="7">Ketopantoate hydroxymethyltransferase</fullName>
        <shortName evidence="7">KPHMT</shortName>
    </alternativeName>
</protein>
<feature type="active site" description="Proton acceptor" evidence="7 8">
    <location>
        <position position="179"/>
    </location>
</feature>
<dbReference type="Proteomes" id="UP000516361">
    <property type="component" value="Chromosome"/>
</dbReference>
<keyword evidence="7 10" id="KW-0460">Magnesium</keyword>
<dbReference type="EMBL" id="AP018712">
    <property type="protein sequence ID" value="BBE31272.1"/>
    <property type="molecule type" value="Genomic_DNA"/>
</dbReference>
<dbReference type="AlphaFoldDB" id="A0A7G1GAP4"/>
<comment type="catalytic activity">
    <reaction evidence="7">
        <text>(6R)-5,10-methylene-5,6,7,8-tetrahydrofolate + 3-methyl-2-oxobutanoate + H2O = 2-dehydropantoate + (6S)-5,6,7,8-tetrahydrofolate</text>
        <dbReference type="Rhea" id="RHEA:11824"/>
        <dbReference type="ChEBI" id="CHEBI:11561"/>
        <dbReference type="ChEBI" id="CHEBI:11851"/>
        <dbReference type="ChEBI" id="CHEBI:15377"/>
        <dbReference type="ChEBI" id="CHEBI:15636"/>
        <dbReference type="ChEBI" id="CHEBI:57453"/>
        <dbReference type="EC" id="2.1.2.11"/>
    </reaction>
</comment>
<evidence type="ECO:0000313" key="12">
    <source>
        <dbReference type="Proteomes" id="UP000516361"/>
    </source>
</evidence>
<dbReference type="FunFam" id="3.20.20.60:FF:000003">
    <property type="entry name" value="3-methyl-2-oxobutanoate hydroxymethyltransferase"/>
    <property type="match status" value="1"/>
</dbReference>
<keyword evidence="7 10" id="KW-0479">Metal-binding</keyword>
<dbReference type="PANTHER" id="PTHR20881:SF0">
    <property type="entry name" value="3-METHYL-2-OXOBUTANOATE HYDROXYMETHYLTRANSFERASE"/>
    <property type="match status" value="1"/>
</dbReference>
<keyword evidence="7" id="KW-0963">Cytoplasm</keyword>
<evidence type="ECO:0000256" key="8">
    <source>
        <dbReference type="PIRSR" id="PIRSR000388-1"/>
    </source>
</evidence>
<dbReference type="InterPro" id="IPR040442">
    <property type="entry name" value="Pyrv_kinase-like_dom_sf"/>
</dbReference>
<evidence type="ECO:0000256" key="6">
    <source>
        <dbReference type="ARBA" id="ARBA00056497"/>
    </source>
</evidence>
<feature type="binding site" evidence="7 9">
    <location>
        <position position="111"/>
    </location>
    <ligand>
        <name>3-methyl-2-oxobutanoate</name>
        <dbReference type="ChEBI" id="CHEBI:11851"/>
    </ligand>
</feature>
<dbReference type="GO" id="GO:0008168">
    <property type="term" value="F:methyltransferase activity"/>
    <property type="evidence" value="ECO:0007669"/>
    <property type="project" value="UniProtKB-KW"/>
</dbReference>
<keyword evidence="11" id="KW-0489">Methyltransferase</keyword>
<dbReference type="EC" id="2.1.2.11" evidence="7"/>
<dbReference type="Pfam" id="PF02548">
    <property type="entry name" value="Pantoate_transf"/>
    <property type="match status" value="1"/>
</dbReference>
<dbReference type="PIRSF" id="PIRSF000388">
    <property type="entry name" value="Pantoate_hydroxy_MeTrfase"/>
    <property type="match status" value="1"/>
</dbReference>
<evidence type="ECO:0000313" key="11">
    <source>
        <dbReference type="EMBL" id="BBE31272.1"/>
    </source>
</evidence>
<feature type="binding site" evidence="7 10">
    <location>
        <position position="113"/>
    </location>
    <ligand>
        <name>Mg(2+)</name>
        <dbReference type="ChEBI" id="CHEBI:18420"/>
    </ligand>
</feature>
<keyword evidence="5 7" id="KW-0808">Transferase</keyword>
<comment type="function">
    <text evidence="6 7">Catalyzes the reversible reaction in which hydroxymethyl group from 5,10-methylenetetrahydrofolate is transferred onto alpha-ketoisovalerate to form ketopantoate.</text>
</comment>
<dbReference type="GO" id="GO:0032259">
    <property type="term" value="P:methylation"/>
    <property type="evidence" value="ECO:0007669"/>
    <property type="project" value="UniProtKB-KW"/>
</dbReference>
<feature type="binding site" evidence="7 9">
    <location>
        <position position="81"/>
    </location>
    <ligand>
        <name>3-methyl-2-oxobutanoate</name>
        <dbReference type="ChEBI" id="CHEBI:11851"/>
    </ligand>
</feature>
<accession>A0A7G1GAP4</accession>
<evidence type="ECO:0000256" key="10">
    <source>
        <dbReference type="PIRSR" id="PIRSR000388-3"/>
    </source>
</evidence>
<comment type="cofactor">
    <cofactor evidence="7 10">
        <name>Mg(2+)</name>
        <dbReference type="ChEBI" id="CHEBI:18420"/>
    </cofactor>
    <text evidence="7 10">Binds 1 Mg(2+) ion per subunit.</text>
</comment>
<keyword evidence="12" id="KW-1185">Reference proteome</keyword>
<evidence type="ECO:0000256" key="1">
    <source>
        <dbReference type="ARBA" id="ARBA00005033"/>
    </source>
</evidence>
<organism evidence="11 12">
    <name type="scientific">Tepiditoga spiralis</name>
    <dbReference type="NCBI Taxonomy" id="2108365"/>
    <lineage>
        <taxon>Bacteria</taxon>
        <taxon>Thermotogati</taxon>
        <taxon>Thermotogota</taxon>
        <taxon>Thermotogae</taxon>
        <taxon>Petrotogales</taxon>
        <taxon>Petrotogaceae</taxon>
        <taxon>Tepiditoga</taxon>
    </lineage>
</organism>
<evidence type="ECO:0000256" key="5">
    <source>
        <dbReference type="ARBA" id="ARBA00022679"/>
    </source>
</evidence>
<dbReference type="SUPFAM" id="SSF51621">
    <property type="entry name" value="Phosphoenolpyruvate/pyruvate domain"/>
    <property type="match status" value="1"/>
</dbReference>
<dbReference type="GO" id="GO:0015940">
    <property type="term" value="P:pantothenate biosynthetic process"/>
    <property type="evidence" value="ECO:0007669"/>
    <property type="project" value="UniProtKB-UniRule"/>
</dbReference>
<dbReference type="GO" id="GO:0005737">
    <property type="term" value="C:cytoplasm"/>
    <property type="evidence" value="ECO:0007669"/>
    <property type="project" value="UniProtKB-SubCell"/>
</dbReference>
<comment type="subcellular location">
    <subcellularLocation>
        <location evidence="7">Cytoplasm</location>
    </subcellularLocation>
</comment>
<dbReference type="Gene3D" id="3.20.20.60">
    <property type="entry name" value="Phosphoenolpyruvate-binding domains"/>
    <property type="match status" value="1"/>
</dbReference>
<dbReference type="PANTHER" id="PTHR20881">
    <property type="entry name" value="3-METHYL-2-OXOBUTANOATE HYDROXYMETHYLTRANSFERASE"/>
    <property type="match status" value="1"/>
</dbReference>
<dbReference type="GO" id="GO:0003864">
    <property type="term" value="F:3-methyl-2-oxobutanoate hydroxymethyltransferase activity"/>
    <property type="evidence" value="ECO:0007669"/>
    <property type="project" value="UniProtKB-UniRule"/>
</dbReference>
<dbReference type="InParanoid" id="A0A7G1GAP4"/>
<sequence length="266" mass="29465">MLSISKILKKKNKEKITMITAYDAPSARIAYDAKIDMILVGDSIANTIYGYKDTLKIELEDMIKHAQSVKRGATDAFVVGDLPFLSYQVSTEQAIENAGKMLKYSGVNAIKLEGGSFVCDKVFKIVNSGIPVMGHIGFTPQSYNQIGIRSRGKNDIEAERLIEDAKKLEDAGAFSIVLEMVTEDVAKKITESISIPTIGIGSGKYCDGQVLVWHDLLGMNPDFSPKFSKKYLDGYGIIKEAIKNYIKDVKSEKFPSEENTFKRKLV</sequence>
<reference evidence="11 12" key="1">
    <citation type="submission" date="2018-06" db="EMBL/GenBank/DDBJ databases">
        <title>Genome sequencing of Oceanotoga sp. sy52.</title>
        <authorList>
            <person name="Mori K."/>
        </authorList>
    </citation>
    <scope>NUCLEOTIDE SEQUENCE [LARGE SCALE GENOMIC DNA]</scope>
    <source>
        <strain evidence="12">sy52</strain>
    </source>
</reference>
<dbReference type="GO" id="GO:0000287">
    <property type="term" value="F:magnesium ion binding"/>
    <property type="evidence" value="ECO:0007669"/>
    <property type="project" value="TreeGrafter"/>
</dbReference>
<proteinExistence type="inferred from homology"/>
<dbReference type="CDD" id="cd06557">
    <property type="entry name" value="KPHMT-like"/>
    <property type="match status" value="1"/>
</dbReference>